<evidence type="ECO:0000313" key="2">
    <source>
        <dbReference type="Proteomes" id="UP000619743"/>
    </source>
</evidence>
<gene>
    <name evidence="1" type="ORF">GCM10011369_19070</name>
</gene>
<evidence type="ECO:0000313" key="1">
    <source>
        <dbReference type="EMBL" id="GGA77377.1"/>
    </source>
</evidence>
<comment type="caution">
    <text evidence="1">The sequence shown here is derived from an EMBL/GenBank/DDBJ whole genome shotgun (WGS) entry which is preliminary data.</text>
</comment>
<dbReference type="OrthoDB" id="7061547at2"/>
<dbReference type="RefSeq" id="WP_087505603.1">
    <property type="nucleotide sequence ID" value="NZ_BMDX01000008.1"/>
</dbReference>
<keyword evidence="2" id="KW-1185">Reference proteome</keyword>
<proteinExistence type="predicted"/>
<dbReference type="AlphaFoldDB" id="A0A8J2U4X6"/>
<protein>
    <submittedName>
        <fullName evidence="1">Uncharacterized protein</fullName>
    </submittedName>
</protein>
<dbReference type="EMBL" id="BMDX01000008">
    <property type="protein sequence ID" value="GGA77377.1"/>
    <property type="molecule type" value="Genomic_DNA"/>
</dbReference>
<sequence length="144" mass="16541">MKKMSAQQQLEELAIEQILSMTEEEIAEDMEAEGYCYKDELKKFQLVAKQSSLQFRKRRLEKAKQGLKSEIAQESQFSALDWIKKKGLDAHDALIELMKSGQVPNDMTIAFREGKEVTEEEALSIIEDLVELGVVTDDERKDKK</sequence>
<reference evidence="2" key="1">
    <citation type="journal article" date="2019" name="Int. J. Syst. Evol. Microbiol.">
        <title>The Global Catalogue of Microorganisms (GCM) 10K type strain sequencing project: providing services to taxonomists for standard genome sequencing and annotation.</title>
        <authorList>
            <consortium name="The Broad Institute Genomics Platform"/>
            <consortium name="The Broad Institute Genome Sequencing Center for Infectious Disease"/>
            <person name="Wu L."/>
            <person name="Ma J."/>
        </authorList>
    </citation>
    <scope>NUCLEOTIDE SEQUENCE [LARGE SCALE GENOMIC DNA]</scope>
    <source>
        <strain evidence="2">CGMCC 1.10130</strain>
    </source>
</reference>
<organism evidence="1 2">
    <name type="scientific">Neiella marina</name>
    <dbReference type="NCBI Taxonomy" id="508461"/>
    <lineage>
        <taxon>Bacteria</taxon>
        <taxon>Pseudomonadati</taxon>
        <taxon>Pseudomonadota</taxon>
        <taxon>Gammaproteobacteria</taxon>
        <taxon>Alteromonadales</taxon>
        <taxon>Echinimonadaceae</taxon>
        <taxon>Neiella</taxon>
    </lineage>
</organism>
<dbReference type="Proteomes" id="UP000619743">
    <property type="component" value="Unassembled WGS sequence"/>
</dbReference>
<name>A0A8J2U4X6_9GAMM</name>
<accession>A0A8J2U4X6</accession>